<protein>
    <submittedName>
        <fullName evidence="6">DnaK suppressor protein</fullName>
    </submittedName>
</protein>
<evidence type="ECO:0000256" key="1">
    <source>
        <dbReference type="ARBA" id="ARBA00022723"/>
    </source>
</evidence>
<feature type="zinc finger region" description="dksA C4-type" evidence="4">
    <location>
        <begin position="85"/>
        <end position="109"/>
    </location>
</feature>
<evidence type="ECO:0000259" key="5">
    <source>
        <dbReference type="Pfam" id="PF01258"/>
    </source>
</evidence>
<evidence type="ECO:0000256" key="3">
    <source>
        <dbReference type="ARBA" id="ARBA00022833"/>
    </source>
</evidence>
<dbReference type="eggNOG" id="COG1734">
    <property type="taxonomic scope" value="Bacteria"/>
</dbReference>
<dbReference type="AlphaFoldDB" id="H9UM15"/>
<dbReference type="OrthoDB" id="9811543at2"/>
<dbReference type="GO" id="GO:0008270">
    <property type="term" value="F:zinc ion binding"/>
    <property type="evidence" value="ECO:0007669"/>
    <property type="project" value="UniProtKB-KW"/>
</dbReference>
<dbReference type="Gene3D" id="1.20.120.910">
    <property type="entry name" value="DksA, coiled-coil domain"/>
    <property type="match status" value="1"/>
</dbReference>
<dbReference type="PANTHER" id="PTHR33823:SF4">
    <property type="entry name" value="GENERAL STRESS PROTEIN 16O"/>
    <property type="match status" value="1"/>
</dbReference>
<dbReference type="KEGG" id="sfc:Spiaf_2528"/>
<evidence type="ECO:0000313" key="7">
    <source>
        <dbReference type="Proteomes" id="UP000007383"/>
    </source>
</evidence>
<dbReference type="InterPro" id="IPR037187">
    <property type="entry name" value="DnaK_N"/>
</dbReference>
<keyword evidence="7" id="KW-1185">Reference proteome</keyword>
<dbReference type="InterPro" id="IPR000962">
    <property type="entry name" value="Znf_DskA_TraR"/>
</dbReference>
<dbReference type="EMBL" id="CP003282">
    <property type="protein sequence ID" value="AFG38558.1"/>
    <property type="molecule type" value="Genomic_DNA"/>
</dbReference>
<organism evidence="6 7">
    <name type="scientific">Spirochaeta africana (strain ATCC 700263 / DSM 8902 / Z-7692)</name>
    <dbReference type="NCBI Taxonomy" id="889378"/>
    <lineage>
        <taxon>Bacteria</taxon>
        <taxon>Pseudomonadati</taxon>
        <taxon>Spirochaetota</taxon>
        <taxon>Spirochaetia</taxon>
        <taxon>Spirochaetales</taxon>
        <taxon>Spirochaetaceae</taxon>
        <taxon>Spirochaeta</taxon>
    </lineage>
</organism>
<dbReference type="SUPFAM" id="SSF57716">
    <property type="entry name" value="Glucocorticoid receptor-like (DNA-binding domain)"/>
    <property type="match status" value="1"/>
</dbReference>
<feature type="domain" description="Zinc finger DksA/TraR C4-type" evidence="5">
    <location>
        <begin position="82"/>
        <end position="114"/>
    </location>
</feature>
<evidence type="ECO:0000256" key="4">
    <source>
        <dbReference type="PROSITE-ProRule" id="PRU00510"/>
    </source>
</evidence>
<accession>H9UM15</accession>
<proteinExistence type="predicted"/>
<evidence type="ECO:0000313" key="6">
    <source>
        <dbReference type="EMBL" id="AFG38558.1"/>
    </source>
</evidence>
<evidence type="ECO:0000256" key="2">
    <source>
        <dbReference type="ARBA" id="ARBA00022771"/>
    </source>
</evidence>
<dbReference type="PROSITE" id="PS51128">
    <property type="entry name" value="ZF_DKSA_2"/>
    <property type="match status" value="1"/>
</dbReference>
<name>H9UM15_SPIAZ</name>
<reference evidence="7" key="1">
    <citation type="journal article" date="2013" name="Stand. Genomic Sci.">
        <title>Complete genome sequence of the halophilic bacterium Spirochaeta africana type strain (Z-7692(T)) from the alkaline Lake Magadi in the East African Rift.</title>
        <authorList>
            <person name="Liolos K."/>
            <person name="Abt B."/>
            <person name="Scheuner C."/>
            <person name="Teshima H."/>
            <person name="Held B."/>
            <person name="Lapidus A."/>
            <person name="Nolan M."/>
            <person name="Lucas S."/>
            <person name="Deshpande S."/>
            <person name="Cheng J.F."/>
            <person name="Tapia R."/>
            <person name="Goodwin L.A."/>
            <person name="Pitluck S."/>
            <person name="Pagani I."/>
            <person name="Ivanova N."/>
            <person name="Mavromatis K."/>
            <person name="Mikhailova N."/>
            <person name="Huntemann M."/>
            <person name="Pati A."/>
            <person name="Chen A."/>
            <person name="Palaniappan K."/>
            <person name="Land M."/>
            <person name="Rohde M."/>
            <person name="Tindall B.J."/>
            <person name="Detter J.C."/>
            <person name="Goker M."/>
            <person name="Bristow J."/>
            <person name="Eisen J.A."/>
            <person name="Markowitz V."/>
            <person name="Hugenholtz P."/>
            <person name="Woyke T."/>
            <person name="Klenk H.P."/>
            <person name="Kyrpides N.C."/>
        </authorList>
    </citation>
    <scope>NUCLEOTIDE SEQUENCE</scope>
    <source>
        <strain evidence="7">ATCC 700263 / DSM 8902 / Z-7692</strain>
    </source>
</reference>
<dbReference type="RefSeq" id="WP_014456540.1">
    <property type="nucleotide sequence ID" value="NC_017098.1"/>
</dbReference>
<dbReference type="PATRIC" id="fig|889378.3.peg.2504"/>
<keyword evidence="3" id="KW-0862">Zinc</keyword>
<keyword evidence="2" id="KW-0863">Zinc-finger</keyword>
<dbReference type="SUPFAM" id="SSF109635">
    <property type="entry name" value="DnaK suppressor protein DksA, alpha-hairpin domain"/>
    <property type="match status" value="1"/>
</dbReference>
<dbReference type="PANTHER" id="PTHR33823">
    <property type="entry name" value="RNA POLYMERASE-BINDING TRANSCRIPTION FACTOR DKSA-RELATED"/>
    <property type="match status" value="1"/>
</dbReference>
<keyword evidence="1" id="KW-0479">Metal-binding</keyword>
<gene>
    <name evidence="6" type="ordered locus">Spiaf_2528</name>
</gene>
<dbReference type="Pfam" id="PF01258">
    <property type="entry name" value="zf-dskA_traR"/>
    <property type="match status" value="1"/>
</dbReference>
<sequence>MDREFTERMHEKLLQMKAEILENLAAENKDFDEIISAGEGKDIADIASTDIDKRMLSTLGSQEVRRLRLIEAALSRIKNNHYGVCLGTGKPIPKERLEAIPYALYCIEYQNELERRTR</sequence>
<dbReference type="STRING" id="889378.Spiaf_2528"/>
<dbReference type="HOGENOM" id="CLU_043144_4_1_12"/>
<dbReference type="Proteomes" id="UP000007383">
    <property type="component" value="Chromosome"/>
</dbReference>